<comment type="caution">
    <text evidence="7">The sequence shown here is derived from an EMBL/GenBank/DDBJ whole genome shotgun (WGS) entry which is preliminary data.</text>
</comment>
<protein>
    <submittedName>
        <fullName evidence="7">Uncharacterized protein</fullName>
    </submittedName>
</protein>
<sequence>MTEKITNIAKNTSYFTFALVLQKIISFTYFTLIARALGPADLGKYYFAISFTTIFAIFIDIGLAGVLTREVAKIKEQTQKLLSSIMAIKLPLAFISWLAVIIFINALGYPDLTKQLVYLSVICMLLDSFTLTFFAVVRGFHNLAWESIASVIFQLIVLIFGIIILKLGLGLRWLMGGLVAASIFNFCYSSILLIYRWRLTLWPMIDNHLIKLLLKIALPFAIYGIFQRVYIYLDSVLLSLLAGDKYVGLYQVTFKMIFALQFLPLAFMASLYPALSAYWHNNREQLIITFERAMNYLIIISLPIAIGIAAIADKVILLFKSGFTEAIFPLQINMLAIIFMFLGYPVGSLLNACDKQTVNTMNMGITVAASIMLNLILIPKFQAVGASITVLLTNLLMLILGLYWVPKIIKYRPRKILSVLWKSALATAVMAVFIIYLKNLINILIVVAFAGMLYFIILFLLGGFKKEDVFSVIRSFSKTKSENLSE</sequence>
<dbReference type="PANTHER" id="PTHR30250">
    <property type="entry name" value="PST FAMILY PREDICTED COLANIC ACID TRANSPORTER"/>
    <property type="match status" value="1"/>
</dbReference>
<dbReference type="Proteomes" id="UP000228964">
    <property type="component" value="Unassembled WGS sequence"/>
</dbReference>
<feature type="transmembrane region" description="Helical" evidence="6">
    <location>
        <begin position="384"/>
        <end position="405"/>
    </location>
</feature>
<feature type="transmembrane region" description="Helical" evidence="6">
    <location>
        <begin position="148"/>
        <end position="167"/>
    </location>
</feature>
<feature type="transmembrane region" description="Helical" evidence="6">
    <location>
        <begin position="293"/>
        <end position="312"/>
    </location>
</feature>
<feature type="transmembrane region" description="Helical" evidence="6">
    <location>
        <begin position="173"/>
        <end position="195"/>
    </location>
</feature>
<evidence type="ECO:0000313" key="7">
    <source>
        <dbReference type="EMBL" id="PIT94898.1"/>
    </source>
</evidence>
<keyword evidence="2" id="KW-1003">Cell membrane</keyword>
<proteinExistence type="predicted"/>
<feature type="transmembrane region" description="Helical" evidence="6">
    <location>
        <begin position="332"/>
        <end position="353"/>
    </location>
</feature>
<feature type="transmembrane region" description="Helical" evidence="6">
    <location>
        <begin position="115"/>
        <end position="136"/>
    </location>
</feature>
<evidence type="ECO:0000256" key="6">
    <source>
        <dbReference type="SAM" id="Phobius"/>
    </source>
</evidence>
<evidence type="ECO:0000256" key="1">
    <source>
        <dbReference type="ARBA" id="ARBA00004651"/>
    </source>
</evidence>
<feature type="transmembrane region" description="Helical" evidence="6">
    <location>
        <begin position="253"/>
        <end position="272"/>
    </location>
</feature>
<evidence type="ECO:0000256" key="5">
    <source>
        <dbReference type="ARBA" id="ARBA00023136"/>
    </source>
</evidence>
<comment type="subcellular location">
    <subcellularLocation>
        <location evidence="1">Cell membrane</location>
        <topology evidence="1">Multi-pass membrane protein</topology>
    </subcellularLocation>
</comment>
<organism evidence="7 8">
    <name type="scientific">Candidatus Falkowbacteria bacterium CG10_big_fil_rev_8_21_14_0_10_38_22</name>
    <dbReference type="NCBI Taxonomy" id="1974564"/>
    <lineage>
        <taxon>Bacteria</taxon>
        <taxon>Candidatus Falkowiibacteriota</taxon>
    </lineage>
</organism>
<feature type="transmembrane region" description="Helical" evidence="6">
    <location>
        <begin position="45"/>
        <end position="67"/>
    </location>
</feature>
<dbReference type="InterPro" id="IPR002797">
    <property type="entry name" value="Polysacc_synth"/>
</dbReference>
<feature type="transmembrane region" description="Helical" evidence="6">
    <location>
        <begin position="443"/>
        <end position="464"/>
    </location>
</feature>
<keyword evidence="5 6" id="KW-0472">Membrane</keyword>
<evidence type="ECO:0000313" key="8">
    <source>
        <dbReference type="Proteomes" id="UP000228964"/>
    </source>
</evidence>
<dbReference type="GO" id="GO:0005886">
    <property type="term" value="C:plasma membrane"/>
    <property type="evidence" value="ECO:0007669"/>
    <property type="project" value="UniProtKB-SubCell"/>
</dbReference>
<keyword evidence="3 6" id="KW-0812">Transmembrane</keyword>
<evidence type="ECO:0000256" key="4">
    <source>
        <dbReference type="ARBA" id="ARBA00022989"/>
    </source>
</evidence>
<feature type="transmembrane region" description="Helical" evidence="6">
    <location>
        <begin position="417"/>
        <end position="437"/>
    </location>
</feature>
<dbReference type="Pfam" id="PF01943">
    <property type="entry name" value="Polysacc_synt"/>
    <property type="match status" value="1"/>
</dbReference>
<dbReference type="PANTHER" id="PTHR30250:SF11">
    <property type="entry name" value="O-ANTIGEN TRANSPORTER-RELATED"/>
    <property type="match status" value="1"/>
</dbReference>
<feature type="transmembrane region" description="Helical" evidence="6">
    <location>
        <begin position="360"/>
        <end position="378"/>
    </location>
</feature>
<name>A0A2M6WQ16_9BACT</name>
<evidence type="ECO:0000256" key="2">
    <source>
        <dbReference type="ARBA" id="ARBA00022475"/>
    </source>
</evidence>
<keyword evidence="4 6" id="KW-1133">Transmembrane helix</keyword>
<reference evidence="8" key="1">
    <citation type="submission" date="2017-09" db="EMBL/GenBank/DDBJ databases">
        <title>Depth-based differentiation of microbial function through sediment-hosted aquifers and enrichment of novel symbionts in the deep terrestrial subsurface.</title>
        <authorList>
            <person name="Probst A.J."/>
            <person name="Ladd B."/>
            <person name="Jarett J.K."/>
            <person name="Geller-Mcgrath D.E."/>
            <person name="Sieber C.M.K."/>
            <person name="Emerson J.B."/>
            <person name="Anantharaman K."/>
            <person name="Thomas B.C."/>
            <person name="Malmstrom R."/>
            <person name="Stieglmeier M."/>
            <person name="Klingl A."/>
            <person name="Woyke T."/>
            <person name="Ryan C.M."/>
            <person name="Banfield J.F."/>
        </authorList>
    </citation>
    <scope>NUCLEOTIDE SEQUENCE [LARGE SCALE GENOMIC DNA]</scope>
</reference>
<feature type="transmembrane region" description="Helical" evidence="6">
    <location>
        <begin position="88"/>
        <end position="109"/>
    </location>
</feature>
<evidence type="ECO:0000256" key="3">
    <source>
        <dbReference type="ARBA" id="ARBA00022692"/>
    </source>
</evidence>
<gene>
    <name evidence="7" type="ORF">COT96_02455</name>
</gene>
<dbReference type="CDD" id="cd13128">
    <property type="entry name" value="MATE_Wzx_like"/>
    <property type="match status" value="1"/>
</dbReference>
<feature type="transmembrane region" description="Helical" evidence="6">
    <location>
        <begin position="12"/>
        <end position="33"/>
    </location>
</feature>
<dbReference type="AlphaFoldDB" id="A0A2M6WQ16"/>
<accession>A0A2M6WQ16</accession>
<feature type="transmembrane region" description="Helical" evidence="6">
    <location>
        <begin position="216"/>
        <end position="233"/>
    </location>
</feature>
<dbReference type="InterPro" id="IPR050833">
    <property type="entry name" value="Poly_Biosynth_Transport"/>
</dbReference>
<dbReference type="EMBL" id="PFAO01000060">
    <property type="protein sequence ID" value="PIT94898.1"/>
    <property type="molecule type" value="Genomic_DNA"/>
</dbReference>